<proteinExistence type="predicted"/>
<keyword evidence="1" id="KW-0472">Membrane</keyword>
<gene>
    <name evidence="2" type="ORF">BV898_18386</name>
</gene>
<evidence type="ECO:0008006" key="4">
    <source>
        <dbReference type="Google" id="ProtNLM"/>
    </source>
</evidence>
<keyword evidence="1" id="KW-1133">Transmembrane helix</keyword>
<protein>
    <recommendedName>
        <fullName evidence="4">LysM domain-containing protein</fullName>
    </recommendedName>
</protein>
<reference evidence="3" key="1">
    <citation type="submission" date="2017-01" db="EMBL/GenBank/DDBJ databases">
        <title>Comparative genomics of anhydrobiosis in the tardigrade Hypsibius dujardini.</title>
        <authorList>
            <person name="Yoshida Y."/>
            <person name="Koutsovoulos G."/>
            <person name="Laetsch D."/>
            <person name="Stevens L."/>
            <person name="Kumar S."/>
            <person name="Horikawa D."/>
            <person name="Ishino K."/>
            <person name="Komine S."/>
            <person name="Tomita M."/>
            <person name="Blaxter M."/>
            <person name="Arakawa K."/>
        </authorList>
    </citation>
    <scope>NUCLEOTIDE SEQUENCE [LARGE SCALE GENOMIC DNA]</scope>
    <source>
        <strain evidence="3">Z151</strain>
    </source>
</reference>
<organism evidence="2 3">
    <name type="scientific">Hypsibius exemplaris</name>
    <name type="common">Freshwater tardigrade</name>
    <dbReference type="NCBI Taxonomy" id="2072580"/>
    <lineage>
        <taxon>Eukaryota</taxon>
        <taxon>Metazoa</taxon>
        <taxon>Ecdysozoa</taxon>
        <taxon>Tardigrada</taxon>
        <taxon>Eutardigrada</taxon>
        <taxon>Parachela</taxon>
        <taxon>Hypsibioidea</taxon>
        <taxon>Hypsibiidae</taxon>
        <taxon>Hypsibius</taxon>
    </lineage>
</organism>
<name>A0A9X6NJW9_HYPEX</name>
<keyword evidence="3" id="KW-1185">Reference proteome</keyword>
<keyword evidence="1" id="KW-0812">Transmembrane</keyword>
<feature type="transmembrane region" description="Helical" evidence="1">
    <location>
        <begin position="6"/>
        <end position="26"/>
    </location>
</feature>
<evidence type="ECO:0000313" key="3">
    <source>
        <dbReference type="Proteomes" id="UP000192578"/>
    </source>
</evidence>
<accession>A0A9X6NJW9</accession>
<sequence>MDRKCRSGVCFAILFLVGALGLFISLRDKYSKTKETYLQYTQDNPITTETKLTLQLKRAQQLALQEAAYKHIEQAANIGRQPSLLNTKREQCIVGANEGDTCVGMVFGYGIYNVSRLILMNKGLKCDPPGILPTGATIIIRNDQDCGTNCTPTLC</sequence>
<dbReference type="Proteomes" id="UP000192578">
    <property type="component" value="Unassembled WGS sequence"/>
</dbReference>
<evidence type="ECO:0000313" key="2">
    <source>
        <dbReference type="EMBL" id="OWA53963.1"/>
    </source>
</evidence>
<comment type="caution">
    <text evidence="2">The sequence shown here is derived from an EMBL/GenBank/DDBJ whole genome shotgun (WGS) entry which is preliminary data.</text>
</comment>
<dbReference type="AlphaFoldDB" id="A0A9X6NJW9"/>
<dbReference type="EMBL" id="MTYJ01000360">
    <property type="protein sequence ID" value="OWA53963.1"/>
    <property type="molecule type" value="Genomic_DNA"/>
</dbReference>
<evidence type="ECO:0000256" key="1">
    <source>
        <dbReference type="SAM" id="Phobius"/>
    </source>
</evidence>